<sequence length="143" mass="14328">MSTENAAFTRPAARLTHAGALVALNAAVVKAEAMGVPQNISIVDEGGNLLAFVRMDGAKLLSRETSLSKAISAASHRQPTSRLDPALELKLAIAAGGRLTNLEGGFPIILDGVCVGGIGVGSGKGAEDVEVAKAALAAIGAEV</sequence>
<dbReference type="OrthoDB" id="9815788at2"/>
<dbReference type="InterPro" id="IPR038084">
    <property type="entry name" value="PduO/GlcC-like_sf"/>
</dbReference>
<name>A0A6C1KAE4_XANAU</name>
<dbReference type="SUPFAM" id="SSF143744">
    <property type="entry name" value="GlcG-like"/>
    <property type="match status" value="1"/>
</dbReference>
<gene>
    <name evidence="1" type="ORF">FBQ73_20210</name>
</gene>
<evidence type="ECO:0000313" key="1">
    <source>
        <dbReference type="EMBL" id="TLX41248.1"/>
    </source>
</evidence>
<reference evidence="1 2" key="1">
    <citation type="submission" date="2019-05" db="EMBL/GenBank/DDBJ databases">
        <authorList>
            <person name="Zhou X."/>
        </authorList>
    </citation>
    <scope>NUCLEOTIDE SEQUENCE [LARGE SCALE GENOMIC DNA]</scope>
    <source>
        <strain evidence="1 2">DSM 432</strain>
    </source>
</reference>
<accession>A0A6C1KAE4</accession>
<evidence type="ECO:0000313" key="2">
    <source>
        <dbReference type="Proteomes" id="UP000305131"/>
    </source>
</evidence>
<protein>
    <submittedName>
        <fullName evidence="1">Heme-binding protein</fullName>
    </submittedName>
</protein>
<dbReference type="EMBL" id="VAUP01000038">
    <property type="protein sequence ID" value="TLX41248.1"/>
    <property type="molecule type" value="Genomic_DNA"/>
</dbReference>
<dbReference type="InterPro" id="IPR052517">
    <property type="entry name" value="GlcG_carb_metab_protein"/>
</dbReference>
<comment type="caution">
    <text evidence="1">The sequence shown here is derived from an EMBL/GenBank/DDBJ whole genome shotgun (WGS) entry which is preliminary data.</text>
</comment>
<dbReference type="InterPro" id="IPR005624">
    <property type="entry name" value="PduO/GlcC-like"/>
</dbReference>
<dbReference type="PANTHER" id="PTHR34309:SF1">
    <property type="entry name" value="PROTEIN GLCG"/>
    <property type="match status" value="1"/>
</dbReference>
<dbReference type="PANTHER" id="PTHR34309">
    <property type="entry name" value="SLR1406 PROTEIN"/>
    <property type="match status" value="1"/>
</dbReference>
<proteinExistence type="predicted"/>
<dbReference type="Gene3D" id="3.30.450.150">
    <property type="entry name" value="Haem-degrading domain"/>
    <property type="match status" value="1"/>
</dbReference>
<organism evidence="1 2">
    <name type="scientific">Xanthobacter autotrophicus</name>
    <dbReference type="NCBI Taxonomy" id="280"/>
    <lineage>
        <taxon>Bacteria</taxon>
        <taxon>Pseudomonadati</taxon>
        <taxon>Pseudomonadota</taxon>
        <taxon>Alphaproteobacteria</taxon>
        <taxon>Hyphomicrobiales</taxon>
        <taxon>Xanthobacteraceae</taxon>
        <taxon>Xanthobacter</taxon>
    </lineage>
</organism>
<dbReference type="AlphaFoldDB" id="A0A6C1KAE4"/>
<dbReference type="GeneID" id="95775783"/>
<dbReference type="RefSeq" id="WP_138401289.1">
    <property type="nucleotide sequence ID" value="NZ_JBAFVI010000003.1"/>
</dbReference>
<dbReference type="Pfam" id="PF03928">
    <property type="entry name" value="HbpS-like"/>
    <property type="match status" value="1"/>
</dbReference>
<dbReference type="Proteomes" id="UP000305131">
    <property type="component" value="Unassembled WGS sequence"/>
</dbReference>